<dbReference type="Proteomes" id="UP000636888">
    <property type="component" value="Unassembled WGS sequence"/>
</dbReference>
<protein>
    <submittedName>
        <fullName evidence="2">4-deoxy-4-formamido-L-arabinose-phosphoundecaprenol deformylase</fullName>
        <ecNumber evidence="2">3.5.1.n3</ecNumber>
    </submittedName>
</protein>
<sequence length="295" mass="32159">MKTIALKVDVDTFVGTRDGVPRLLDLMDEAGVKATFYFSMGPDNSGKAIRRIFTRKGFLTKMLRTGAPSAYGIKTMLYGTLLPPPMIAENLPEVLRQTAARGHEVGVHCWDHVLWHDYLPRLNPQQVEAQLGRGVKLFGEIIGRAPATTAAPGWTVSANSLAFQDSINLSYCSDSRGYAPFYPVFEGKRYQTLQIPSTWPTLDEILGADGVTAENVNDYYLSRLKEGLNVHTIHAEMEGGVMADAFRNLLVRLKDAGVRFVTLAEVAAEFGSSAPDAPLTMGELPGRAGNVAIQG</sequence>
<dbReference type="PANTHER" id="PTHR10587">
    <property type="entry name" value="GLYCOSYL TRANSFERASE-RELATED"/>
    <property type="match status" value="1"/>
</dbReference>
<dbReference type="SUPFAM" id="SSF88713">
    <property type="entry name" value="Glycoside hydrolase/deacetylase"/>
    <property type="match status" value="1"/>
</dbReference>
<keyword evidence="2" id="KW-0378">Hydrolase</keyword>
<dbReference type="PANTHER" id="PTHR10587:SF137">
    <property type="entry name" value="4-DEOXY-4-FORMAMIDO-L-ARABINOSE-PHOSPHOUNDECAPRENOL DEFORMYLASE ARND-RELATED"/>
    <property type="match status" value="1"/>
</dbReference>
<dbReference type="EC" id="3.5.1.n3" evidence="2"/>
<accession>A0A8J7M046</accession>
<dbReference type="Gene3D" id="3.20.20.370">
    <property type="entry name" value="Glycoside hydrolase/deacetylase"/>
    <property type="match status" value="1"/>
</dbReference>
<reference evidence="2" key="1">
    <citation type="submission" date="2020-12" db="EMBL/GenBank/DDBJ databases">
        <title>Geomonas sp. Red875, isolated from river sediment.</title>
        <authorList>
            <person name="Xu Z."/>
            <person name="Zhang Z."/>
            <person name="Masuda Y."/>
            <person name="Itoh H."/>
            <person name="Senoo K."/>
        </authorList>
    </citation>
    <scope>NUCLEOTIDE SEQUENCE</scope>
    <source>
        <strain evidence="2">Red875</strain>
    </source>
</reference>
<dbReference type="AlphaFoldDB" id="A0A8J7M046"/>
<gene>
    <name evidence="2" type="ORF">JFN93_01055</name>
</gene>
<dbReference type="PROSITE" id="PS51677">
    <property type="entry name" value="NODB"/>
    <property type="match status" value="1"/>
</dbReference>
<proteinExistence type="predicted"/>
<evidence type="ECO:0000313" key="3">
    <source>
        <dbReference type="Proteomes" id="UP000636888"/>
    </source>
</evidence>
<dbReference type="InterPro" id="IPR011330">
    <property type="entry name" value="Glyco_hydro/deAcase_b/a-brl"/>
</dbReference>
<dbReference type="EMBL" id="JAEMHM010000001">
    <property type="protein sequence ID" value="MBJ6723282.1"/>
    <property type="molecule type" value="Genomic_DNA"/>
</dbReference>
<organism evidence="2 3">
    <name type="scientific">Geomesophilobacter sediminis</name>
    <dbReference type="NCBI Taxonomy" id="2798584"/>
    <lineage>
        <taxon>Bacteria</taxon>
        <taxon>Pseudomonadati</taxon>
        <taxon>Thermodesulfobacteriota</taxon>
        <taxon>Desulfuromonadia</taxon>
        <taxon>Geobacterales</taxon>
        <taxon>Geobacteraceae</taxon>
        <taxon>Geomesophilobacter</taxon>
    </lineage>
</organism>
<dbReference type="GO" id="GO:0016810">
    <property type="term" value="F:hydrolase activity, acting on carbon-nitrogen (but not peptide) bonds"/>
    <property type="evidence" value="ECO:0007669"/>
    <property type="project" value="InterPro"/>
</dbReference>
<dbReference type="GO" id="GO:0005975">
    <property type="term" value="P:carbohydrate metabolic process"/>
    <property type="evidence" value="ECO:0007669"/>
    <property type="project" value="InterPro"/>
</dbReference>
<feature type="domain" description="NodB homology" evidence="1">
    <location>
        <begin position="2"/>
        <end position="261"/>
    </location>
</feature>
<dbReference type="InterPro" id="IPR002509">
    <property type="entry name" value="NODB_dom"/>
</dbReference>
<keyword evidence="3" id="KW-1185">Reference proteome</keyword>
<dbReference type="InterPro" id="IPR050248">
    <property type="entry name" value="Polysacc_deacetylase_ArnD"/>
</dbReference>
<dbReference type="RefSeq" id="WP_199382121.1">
    <property type="nucleotide sequence ID" value="NZ_JAEMHM010000001.1"/>
</dbReference>
<comment type="caution">
    <text evidence="2">The sequence shown here is derived from an EMBL/GenBank/DDBJ whole genome shotgun (WGS) entry which is preliminary data.</text>
</comment>
<evidence type="ECO:0000313" key="2">
    <source>
        <dbReference type="EMBL" id="MBJ6723282.1"/>
    </source>
</evidence>
<dbReference type="Pfam" id="PF01522">
    <property type="entry name" value="Polysacc_deac_1"/>
    <property type="match status" value="1"/>
</dbReference>
<dbReference type="CDD" id="cd10939">
    <property type="entry name" value="CE4_ArnD"/>
    <property type="match status" value="1"/>
</dbReference>
<evidence type="ECO:0000259" key="1">
    <source>
        <dbReference type="PROSITE" id="PS51677"/>
    </source>
</evidence>
<name>A0A8J7M046_9BACT</name>